<organism evidence="3 4">
    <name type="scientific">Rhodococcoides trifolii</name>
    <dbReference type="NCBI Taxonomy" id="908250"/>
    <lineage>
        <taxon>Bacteria</taxon>
        <taxon>Bacillati</taxon>
        <taxon>Actinomycetota</taxon>
        <taxon>Actinomycetes</taxon>
        <taxon>Mycobacteriales</taxon>
        <taxon>Nocardiaceae</taxon>
        <taxon>Rhodococcoides</taxon>
    </lineage>
</organism>
<dbReference type="GO" id="GO:0008270">
    <property type="term" value="F:zinc ion binding"/>
    <property type="evidence" value="ECO:0007669"/>
    <property type="project" value="UniProtKB-KW"/>
</dbReference>
<evidence type="ECO:0000313" key="4">
    <source>
        <dbReference type="Proteomes" id="UP000654257"/>
    </source>
</evidence>
<dbReference type="EMBL" id="BMCU01000006">
    <property type="protein sequence ID" value="GGG27449.1"/>
    <property type="molecule type" value="Genomic_DNA"/>
</dbReference>
<keyword evidence="1" id="KW-0862">Zinc</keyword>
<sequence length="652" mass="69527">MSAADSQNTDGTRRDLAALTDDALSAVANRGLVKRAIRMQENEPPELSISNEAIVARFADGVETVLRAGEAFVEASCSCGARSVCRHRVGLVLACRDRQGRSVSDAEQWSPAEFDDDALTEHLGKAALSRAQRTRSRGYAATIHRPVGTDRAVRVELPHCSVRFLVPHDLSHAHSSATDETSRESVALAVWAAQEADASHSDRVFVGRRAAVLGRNTTGDARALARTILLNGVTATTSVQLSNAIRTTKAVESGTAVWLADACAELTDQMDAYLARHARHSRVLLARAIAEIHARVQLGDSADLAVAADALGTDAPGETPLRRAHLISMGARVRGDADSITASLYFADTNSDAVFVVEHGWATEVGEHPTGYSVSDRRIAGSTVAALASSTVVTESVIRRANHRIRFVRRGIGRSSVMPSSIDAWLKSTAVVENYRDASRRLSTRHPWFARERLVTDSMGCIRVEAVSRIDYQPDEQRLAVTVRDQQDGRALVALEHSSSAPGALDAVTRAMSSHPVMVAGHLSNRSGQLLVTPTAIACADGIVVPDLASGDGSGLLSRADIAARQDDPIGSVIDAATALLADLSHLGLQSLSSEHLKGLRLCADRLDGVGMATTARAVRLLAECANCDDREQLADAWNAVMLRLTTAADNV</sequence>
<dbReference type="PROSITE" id="PS50966">
    <property type="entry name" value="ZF_SWIM"/>
    <property type="match status" value="1"/>
</dbReference>
<keyword evidence="1" id="KW-0479">Metal-binding</keyword>
<protein>
    <recommendedName>
        <fullName evidence="2">SWIM-type domain-containing protein</fullName>
    </recommendedName>
</protein>
<dbReference type="InterPro" id="IPR007527">
    <property type="entry name" value="Znf_SWIM"/>
</dbReference>
<evidence type="ECO:0000259" key="2">
    <source>
        <dbReference type="PROSITE" id="PS50966"/>
    </source>
</evidence>
<feature type="domain" description="SWIM-type" evidence="2">
    <location>
        <begin position="62"/>
        <end position="96"/>
    </location>
</feature>
<accession>A0A917G7Z2</accession>
<evidence type="ECO:0000256" key="1">
    <source>
        <dbReference type="PROSITE-ProRule" id="PRU00325"/>
    </source>
</evidence>
<proteinExistence type="predicted"/>
<reference evidence="3" key="2">
    <citation type="submission" date="2020-09" db="EMBL/GenBank/DDBJ databases">
        <authorList>
            <person name="Sun Q."/>
            <person name="Sedlacek I."/>
        </authorList>
    </citation>
    <scope>NUCLEOTIDE SEQUENCE</scope>
    <source>
        <strain evidence="3">CCM 7905</strain>
    </source>
</reference>
<dbReference type="Proteomes" id="UP000654257">
    <property type="component" value="Unassembled WGS sequence"/>
</dbReference>
<keyword evidence="1" id="KW-0863">Zinc-finger</keyword>
<keyword evidence="4" id="KW-1185">Reference proteome</keyword>
<dbReference type="AlphaFoldDB" id="A0A917G7Z2"/>
<comment type="caution">
    <text evidence="3">The sequence shown here is derived from an EMBL/GenBank/DDBJ whole genome shotgun (WGS) entry which is preliminary data.</text>
</comment>
<name>A0A917G7Z2_9NOCA</name>
<evidence type="ECO:0000313" key="3">
    <source>
        <dbReference type="EMBL" id="GGG27449.1"/>
    </source>
</evidence>
<dbReference type="RefSeq" id="WP_188547510.1">
    <property type="nucleotide sequence ID" value="NZ_BMCU01000006.1"/>
</dbReference>
<gene>
    <name evidence="3" type="ORF">GCM10007304_46620</name>
</gene>
<reference evidence="3" key="1">
    <citation type="journal article" date="2014" name="Int. J. Syst. Evol. Microbiol.">
        <title>Complete genome sequence of Corynebacterium casei LMG S-19264T (=DSM 44701T), isolated from a smear-ripened cheese.</title>
        <authorList>
            <consortium name="US DOE Joint Genome Institute (JGI-PGF)"/>
            <person name="Walter F."/>
            <person name="Albersmeier A."/>
            <person name="Kalinowski J."/>
            <person name="Ruckert C."/>
        </authorList>
    </citation>
    <scope>NUCLEOTIDE SEQUENCE</scope>
    <source>
        <strain evidence="3">CCM 7905</strain>
    </source>
</reference>